<dbReference type="Gene3D" id="3.30.2420.10">
    <property type="entry name" value="TonB"/>
    <property type="match status" value="1"/>
</dbReference>
<organism evidence="3 4">
    <name type="scientific">Aquisalinus flavus</name>
    <dbReference type="NCBI Taxonomy" id="1526572"/>
    <lineage>
        <taxon>Bacteria</taxon>
        <taxon>Pseudomonadati</taxon>
        <taxon>Pseudomonadota</taxon>
        <taxon>Alphaproteobacteria</taxon>
        <taxon>Parvularculales</taxon>
        <taxon>Parvularculaceae</taxon>
        <taxon>Aquisalinus</taxon>
    </lineage>
</organism>
<evidence type="ECO:0000313" key="3">
    <source>
        <dbReference type="EMBL" id="GGD18810.1"/>
    </source>
</evidence>
<evidence type="ECO:0000259" key="2">
    <source>
        <dbReference type="PROSITE" id="PS52015"/>
    </source>
</evidence>
<dbReference type="GO" id="GO:0055085">
    <property type="term" value="P:transmembrane transport"/>
    <property type="evidence" value="ECO:0007669"/>
    <property type="project" value="InterPro"/>
</dbReference>
<dbReference type="Gene3D" id="1.25.40.10">
    <property type="entry name" value="Tetratricopeptide repeat domain"/>
    <property type="match status" value="1"/>
</dbReference>
<feature type="domain" description="TonB C-terminal" evidence="2">
    <location>
        <begin position="308"/>
        <end position="401"/>
    </location>
</feature>
<dbReference type="InterPro" id="IPR037682">
    <property type="entry name" value="TonB_C"/>
</dbReference>
<keyword evidence="4" id="KW-1185">Reference proteome</keyword>
<dbReference type="AlphaFoldDB" id="A0A8J2V360"/>
<dbReference type="RefSeq" id="WP_188160638.1">
    <property type="nucleotide sequence ID" value="NZ_BMGH01000002.1"/>
</dbReference>
<reference evidence="3" key="1">
    <citation type="journal article" date="2014" name="Int. J. Syst. Evol. Microbiol.">
        <title>Complete genome sequence of Corynebacterium casei LMG S-19264T (=DSM 44701T), isolated from a smear-ripened cheese.</title>
        <authorList>
            <consortium name="US DOE Joint Genome Institute (JGI-PGF)"/>
            <person name="Walter F."/>
            <person name="Albersmeier A."/>
            <person name="Kalinowski J."/>
            <person name="Ruckert C."/>
        </authorList>
    </citation>
    <scope>NUCLEOTIDE SEQUENCE</scope>
    <source>
        <strain evidence="3">CGMCC 1.12921</strain>
    </source>
</reference>
<protein>
    <recommendedName>
        <fullName evidence="2">TonB C-terminal domain-containing protein</fullName>
    </recommendedName>
</protein>
<keyword evidence="1" id="KW-0732">Signal</keyword>
<evidence type="ECO:0000256" key="1">
    <source>
        <dbReference type="SAM" id="SignalP"/>
    </source>
</evidence>
<name>A0A8J2V360_9PROT</name>
<dbReference type="InterPro" id="IPR011990">
    <property type="entry name" value="TPR-like_helical_dom_sf"/>
</dbReference>
<feature type="signal peptide" evidence="1">
    <location>
        <begin position="1"/>
        <end position="26"/>
    </location>
</feature>
<dbReference type="SUPFAM" id="SSF74653">
    <property type="entry name" value="TolA/TonB C-terminal domain"/>
    <property type="match status" value="1"/>
</dbReference>
<sequence length="401" mass="45718">MRGYEWRRALGALALSILAFGASVHAQDDDGSVVAAYQLYDQAIQTDNPEDAFIYAELAYDRALKEWGQENIQTGYLAANYAELLVIEKEFSKAIDVYGVCTDVLSGHLPEAAIDLANCHGALGNLNWQEGDDDAARKSFLVVIELIAYAPEDAYMRSLAADAYLLLAVDAVPGTIRLRAPNKDESYRFERTKDYVLTGLPFIVESYGEVSDEVALAYQLLATYYEFARDWPASQEYYKRAHSIYYDRYGSEDERTRNMYGRARYVNYQDADLEWTAVKGDEERDEIRREQKMRFVEGDDCFEDRIDGIWVRSCVIKAPIPSYPSVAGRKGQFGFAEVRYDIMEDGTVENAYVYTSWPKDAWDDILIEAIEDRKYTPPVTENSEPSAMPGRRSWFLFQLMG</sequence>
<evidence type="ECO:0000313" key="4">
    <source>
        <dbReference type="Proteomes" id="UP000613582"/>
    </source>
</evidence>
<accession>A0A8J2V360</accession>
<reference evidence="3" key="2">
    <citation type="submission" date="2020-09" db="EMBL/GenBank/DDBJ databases">
        <authorList>
            <person name="Sun Q."/>
            <person name="Zhou Y."/>
        </authorList>
    </citation>
    <scope>NUCLEOTIDE SEQUENCE</scope>
    <source>
        <strain evidence="3">CGMCC 1.12921</strain>
    </source>
</reference>
<comment type="caution">
    <text evidence="3">The sequence shown here is derived from an EMBL/GenBank/DDBJ whole genome shotgun (WGS) entry which is preliminary data.</text>
</comment>
<dbReference type="Proteomes" id="UP000613582">
    <property type="component" value="Unassembled WGS sequence"/>
</dbReference>
<feature type="chain" id="PRO_5035286923" description="TonB C-terminal domain-containing protein" evidence="1">
    <location>
        <begin position="27"/>
        <end position="401"/>
    </location>
</feature>
<dbReference type="Pfam" id="PF03544">
    <property type="entry name" value="TonB_C"/>
    <property type="match status" value="1"/>
</dbReference>
<dbReference type="SUPFAM" id="SSF48452">
    <property type="entry name" value="TPR-like"/>
    <property type="match status" value="1"/>
</dbReference>
<proteinExistence type="predicted"/>
<dbReference type="PROSITE" id="PS52015">
    <property type="entry name" value="TONB_CTD"/>
    <property type="match status" value="1"/>
</dbReference>
<gene>
    <name evidence="3" type="ORF">GCM10011342_29410</name>
</gene>
<dbReference type="EMBL" id="BMGH01000002">
    <property type="protein sequence ID" value="GGD18810.1"/>
    <property type="molecule type" value="Genomic_DNA"/>
</dbReference>